<gene>
    <name evidence="1" type="ORF">QAD02_019886</name>
</gene>
<proteinExistence type="predicted"/>
<dbReference type="Proteomes" id="UP001239111">
    <property type="component" value="Chromosome 1"/>
</dbReference>
<name>A0ACC2PNC3_9HYME</name>
<sequence>MELSSVVEKLEPAKQFIEKDREKYPLDYDQLSTFMSEAFVKSDVVASALTFTDDTDSLMDMLTDIYDKISDKVMKTRVTKLRNQLKNPGAASTTEDECGASESESQPSTRS</sequence>
<protein>
    <submittedName>
        <fullName evidence="1">Uncharacterized protein</fullName>
    </submittedName>
</protein>
<dbReference type="EMBL" id="CM056741">
    <property type="protein sequence ID" value="KAJ8684094.1"/>
    <property type="molecule type" value="Genomic_DNA"/>
</dbReference>
<comment type="caution">
    <text evidence="1">The sequence shown here is derived from an EMBL/GenBank/DDBJ whole genome shotgun (WGS) entry which is preliminary data.</text>
</comment>
<keyword evidence="2" id="KW-1185">Reference proteome</keyword>
<accession>A0ACC2PNC3</accession>
<evidence type="ECO:0000313" key="2">
    <source>
        <dbReference type="Proteomes" id="UP001239111"/>
    </source>
</evidence>
<organism evidence="1 2">
    <name type="scientific">Eretmocerus hayati</name>
    <dbReference type="NCBI Taxonomy" id="131215"/>
    <lineage>
        <taxon>Eukaryota</taxon>
        <taxon>Metazoa</taxon>
        <taxon>Ecdysozoa</taxon>
        <taxon>Arthropoda</taxon>
        <taxon>Hexapoda</taxon>
        <taxon>Insecta</taxon>
        <taxon>Pterygota</taxon>
        <taxon>Neoptera</taxon>
        <taxon>Endopterygota</taxon>
        <taxon>Hymenoptera</taxon>
        <taxon>Apocrita</taxon>
        <taxon>Proctotrupomorpha</taxon>
        <taxon>Chalcidoidea</taxon>
        <taxon>Aphelinidae</taxon>
        <taxon>Aphelininae</taxon>
        <taxon>Eretmocerus</taxon>
    </lineage>
</organism>
<evidence type="ECO:0000313" key="1">
    <source>
        <dbReference type="EMBL" id="KAJ8684094.1"/>
    </source>
</evidence>
<reference evidence="1" key="1">
    <citation type="submission" date="2023-04" db="EMBL/GenBank/DDBJ databases">
        <title>A chromosome-level genome assembly of the parasitoid wasp Eretmocerus hayati.</title>
        <authorList>
            <person name="Zhong Y."/>
            <person name="Liu S."/>
            <person name="Liu Y."/>
        </authorList>
    </citation>
    <scope>NUCLEOTIDE SEQUENCE</scope>
    <source>
        <strain evidence="1">ZJU_SS_LIU_2023</strain>
    </source>
</reference>